<dbReference type="PROSITE" id="PS51257">
    <property type="entry name" value="PROKAR_LIPOPROTEIN"/>
    <property type="match status" value="1"/>
</dbReference>
<keyword evidence="4" id="KW-1185">Reference proteome</keyword>
<evidence type="ECO:0000256" key="1">
    <source>
        <dbReference type="SAM" id="MobiDB-lite"/>
    </source>
</evidence>
<sequence length="324" mass="36594">MQKVQINIYLLGLTTLAFTACTSHYPTHTKTSNSTTTTSEASDTTPIVLTPIMTSTPPPPISTSKAITPEPELTPAPAPNQTQSGGVSSSTASKDYTLPEYYAYSGGSLPEDIVNPIEYRVQVKINDMMPEFSFEAFGQTVQSYQLRDDKKMYYLKDGVNKVNKIVVQCKPLSYQQELLFDETETPNISEVTYGFNLSDWNFDGYSDISLWKNVGGTSLNEPRYYWLWDNEKHRYVENNDLEDISETAYLEIKAGDQQLTANSRKTNGYYHEDYVWQDGKIVLARTEDATFEGPTESTGKRGVHIIVKERIDGVMKVTKDYHKD</sequence>
<dbReference type="Proteomes" id="UP000467637">
    <property type="component" value="Unassembled WGS sequence"/>
</dbReference>
<dbReference type="InterPro" id="IPR058087">
    <property type="entry name" value="XAC2610_dom"/>
</dbReference>
<evidence type="ECO:0008006" key="5">
    <source>
        <dbReference type="Google" id="ProtNLM"/>
    </source>
</evidence>
<dbReference type="NCBIfam" id="NF047539">
    <property type="entry name" value="XAC2610_fam"/>
    <property type="match status" value="1"/>
</dbReference>
<dbReference type="RefSeq" id="WP_157317389.1">
    <property type="nucleotide sequence ID" value="NZ_WSEM01000002.1"/>
</dbReference>
<organism evidence="3 4">
    <name type="scientific">Paenibacillus anseongense</name>
    <dbReference type="NCBI Taxonomy" id="2682845"/>
    <lineage>
        <taxon>Bacteria</taxon>
        <taxon>Bacillati</taxon>
        <taxon>Bacillota</taxon>
        <taxon>Bacilli</taxon>
        <taxon>Bacillales</taxon>
        <taxon>Paenibacillaceae</taxon>
        <taxon>Paenibacillus</taxon>
    </lineage>
</organism>
<dbReference type="EMBL" id="WSEM01000002">
    <property type="protein sequence ID" value="MVQ33215.1"/>
    <property type="molecule type" value="Genomic_DNA"/>
</dbReference>
<comment type="caution">
    <text evidence="3">The sequence shown here is derived from an EMBL/GenBank/DDBJ whole genome shotgun (WGS) entry which is preliminary data.</text>
</comment>
<feature type="region of interest" description="Disordered" evidence="1">
    <location>
        <begin position="51"/>
        <end position="92"/>
    </location>
</feature>
<feature type="signal peptide" evidence="2">
    <location>
        <begin position="1"/>
        <end position="19"/>
    </location>
</feature>
<feature type="compositionally biased region" description="Low complexity" evidence="1">
    <location>
        <begin position="62"/>
        <end position="71"/>
    </location>
</feature>
<proteinExistence type="predicted"/>
<keyword evidence="2" id="KW-0732">Signal</keyword>
<evidence type="ECO:0000256" key="2">
    <source>
        <dbReference type="SAM" id="SignalP"/>
    </source>
</evidence>
<feature type="chain" id="PRO_5047189444" description="Lipoprotein" evidence="2">
    <location>
        <begin position="20"/>
        <end position="324"/>
    </location>
</feature>
<name>A0ABW9U209_9BACL</name>
<feature type="compositionally biased region" description="Polar residues" evidence="1">
    <location>
        <begin position="80"/>
        <end position="92"/>
    </location>
</feature>
<protein>
    <recommendedName>
        <fullName evidence="5">Lipoprotein</fullName>
    </recommendedName>
</protein>
<gene>
    <name evidence="3" type="ORF">GON05_00990</name>
</gene>
<reference evidence="3 4" key="1">
    <citation type="submission" date="2019-12" db="EMBL/GenBank/DDBJ databases">
        <authorList>
            <person name="Huq M.A."/>
        </authorList>
    </citation>
    <scope>NUCLEOTIDE SEQUENCE [LARGE SCALE GENOMIC DNA]</scope>
    <source>
        <strain evidence="3 4">MAH-34</strain>
    </source>
</reference>
<evidence type="ECO:0000313" key="4">
    <source>
        <dbReference type="Proteomes" id="UP000467637"/>
    </source>
</evidence>
<accession>A0ABW9U209</accession>
<evidence type="ECO:0000313" key="3">
    <source>
        <dbReference type="EMBL" id="MVQ33215.1"/>
    </source>
</evidence>